<name>A0A9P3PFV6_LYOSH</name>
<dbReference type="SUPFAM" id="SSF54160">
    <property type="entry name" value="Chromo domain-like"/>
    <property type="match status" value="1"/>
</dbReference>
<organism evidence="2 3">
    <name type="scientific">Lyophyllum shimeji</name>
    <name type="common">Hon-shimeji</name>
    <name type="synonym">Tricholoma shimeji</name>
    <dbReference type="NCBI Taxonomy" id="47721"/>
    <lineage>
        <taxon>Eukaryota</taxon>
        <taxon>Fungi</taxon>
        <taxon>Dikarya</taxon>
        <taxon>Basidiomycota</taxon>
        <taxon>Agaricomycotina</taxon>
        <taxon>Agaricomycetes</taxon>
        <taxon>Agaricomycetidae</taxon>
        <taxon>Agaricales</taxon>
        <taxon>Tricholomatineae</taxon>
        <taxon>Lyophyllaceae</taxon>
        <taxon>Lyophyllum</taxon>
    </lineage>
</organism>
<evidence type="ECO:0008006" key="4">
    <source>
        <dbReference type="Google" id="ProtNLM"/>
    </source>
</evidence>
<comment type="caution">
    <text evidence="2">The sequence shown here is derived from an EMBL/GenBank/DDBJ whole genome shotgun (WGS) entry which is preliminary data.</text>
</comment>
<keyword evidence="3" id="KW-1185">Reference proteome</keyword>
<sequence length="171" mass="18693">MSRLHPVFNAVKLRLAPPDPIPGRRARPPPPPTLIDDEEWFDVEDILDSRFFRRKLQYKVKWKATAMKTPPGSRWRTLRTLATWSASSTAGIPTPPSRPRTSPAGLRASPAGLRAHPAGLLVSPPSDPGFAAHRCATSAARYYTVFTRQGLLRLVLFGSPLASFVCGLGGV</sequence>
<protein>
    <recommendedName>
        <fullName evidence="4">Chromo domain-containing protein</fullName>
    </recommendedName>
</protein>
<accession>A0A9P3PFV6</accession>
<dbReference type="EMBL" id="BRPK01000002">
    <property type="protein sequence ID" value="GLB35240.1"/>
    <property type="molecule type" value="Genomic_DNA"/>
</dbReference>
<dbReference type="InterPro" id="IPR016197">
    <property type="entry name" value="Chromo-like_dom_sf"/>
</dbReference>
<dbReference type="OrthoDB" id="3268967at2759"/>
<reference evidence="2" key="1">
    <citation type="submission" date="2022-07" db="EMBL/GenBank/DDBJ databases">
        <title>The genome of Lyophyllum shimeji provides insight into the initial evolution of ectomycorrhizal fungal genome.</title>
        <authorList>
            <person name="Kobayashi Y."/>
            <person name="Shibata T."/>
            <person name="Hirakawa H."/>
            <person name="Shigenobu S."/>
            <person name="Nishiyama T."/>
            <person name="Yamada A."/>
            <person name="Hasebe M."/>
            <person name="Kawaguchi M."/>
        </authorList>
    </citation>
    <scope>NUCLEOTIDE SEQUENCE</scope>
    <source>
        <strain evidence="2">AT787</strain>
    </source>
</reference>
<gene>
    <name evidence="2" type="ORF">LshimejAT787_0208050</name>
</gene>
<evidence type="ECO:0000313" key="2">
    <source>
        <dbReference type="EMBL" id="GLB35240.1"/>
    </source>
</evidence>
<dbReference type="AlphaFoldDB" id="A0A9P3PFV6"/>
<evidence type="ECO:0000313" key="3">
    <source>
        <dbReference type="Proteomes" id="UP001063166"/>
    </source>
</evidence>
<proteinExistence type="predicted"/>
<dbReference type="Gene3D" id="2.40.50.40">
    <property type="match status" value="1"/>
</dbReference>
<dbReference type="Proteomes" id="UP001063166">
    <property type="component" value="Unassembled WGS sequence"/>
</dbReference>
<feature type="region of interest" description="Disordered" evidence="1">
    <location>
        <begin position="86"/>
        <end position="105"/>
    </location>
</feature>
<dbReference type="CDD" id="cd00024">
    <property type="entry name" value="CD_CSD"/>
    <property type="match status" value="1"/>
</dbReference>
<evidence type="ECO:0000256" key="1">
    <source>
        <dbReference type="SAM" id="MobiDB-lite"/>
    </source>
</evidence>